<keyword evidence="1" id="KW-0175">Coiled coil</keyword>
<accession>A0A2A2TCF8</accession>
<dbReference type="AlphaFoldDB" id="A0A2A2TCF8"/>
<organism evidence="2 3">
    <name type="scientific">Brunnivagina elsteri CCALA 953</name>
    <dbReference type="NCBI Taxonomy" id="987040"/>
    <lineage>
        <taxon>Bacteria</taxon>
        <taxon>Bacillati</taxon>
        <taxon>Cyanobacteriota</taxon>
        <taxon>Cyanophyceae</taxon>
        <taxon>Nostocales</taxon>
        <taxon>Calotrichaceae</taxon>
        <taxon>Brunnivagina</taxon>
    </lineage>
</organism>
<feature type="coiled-coil region" evidence="1">
    <location>
        <begin position="95"/>
        <end position="126"/>
    </location>
</feature>
<protein>
    <submittedName>
        <fullName evidence="2">HicB family protein</fullName>
    </submittedName>
</protein>
<dbReference type="InterPro" id="IPR035069">
    <property type="entry name" value="TTHA1013/TTHA0281-like"/>
</dbReference>
<dbReference type="EMBL" id="NTFS01000417">
    <property type="protein sequence ID" value="PAX51326.1"/>
    <property type="molecule type" value="Genomic_DNA"/>
</dbReference>
<name>A0A2A2TCF8_9CYAN</name>
<dbReference type="Proteomes" id="UP000218238">
    <property type="component" value="Unassembled WGS sequence"/>
</dbReference>
<evidence type="ECO:0000256" key="1">
    <source>
        <dbReference type="SAM" id="Coils"/>
    </source>
</evidence>
<dbReference type="RefSeq" id="WP_095724322.1">
    <property type="nucleotide sequence ID" value="NZ_NTFS01000417.1"/>
</dbReference>
<comment type="caution">
    <text evidence="2">The sequence shown here is derived from an EMBL/GenBank/DDBJ whole genome shotgun (WGS) entry which is preliminary data.</text>
</comment>
<dbReference type="SUPFAM" id="SSF143100">
    <property type="entry name" value="TTHA1013/TTHA0281-like"/>
    <property type="match status" value="1"/>
</dbReference>
<dbReference type="OrthoDB" id="428699at2"/>
<gene>
    <name evidence="2" type="ORF">CK510_25410</name>
</gene>
<evidence type="ECO:0000313" key="3">
    <source>
        <dbReference type="Proteomes" id="UP000218238"/>
    </source>
</evidence>
<sequence length="127" mass="14876">MTTNLIKETTNNLSKLNYSILVEAKADGYQATVWGLSDCQVFATTKQEALNNLHELMEYRFKNIEIATQEIEVSKSKPEHPWMKFAGKYKDDPQFDDMLADIEAYRHELDAEMEEYYRQLDAEEARK</sequence>
<proteinExistence type="predicted"/>
<reference evidence="2 3" key="1">
    <citation type="submission" date="2017-08" db="EMBL/GenBank/DDBJ databases">
        <title>Draft genome sequence of filamentous cyanobacterium Calothrix elsteri CCALA 953.</title>
        <authorList>
            <person name="Gagunashvili A.N."/>
            <person name="Elster J."/>
            <person name="Andresson O.S."/>
        </authorList>
    </citation>
    <scope>NUCLEOTIDE SEQUENCE [LARGE SCALE GENOMIC DNA]</scope>
    <source>
        <strain evidence="2 3">CCALA 953</strain>
    </source>
</reference>
<evidence type="ECO:0000313" key="2">
    <source>
        <dbReference type="EMBL" id="PAX51326.1"/>
    </source>
</evidence>
<keyword evidence="3" id="KW-1185">Reference proteome</keyword>